<sequence>MRFSEYQQALNQEKVALFGEPVTLPDGSTLAGIFRWQVANTEVGHIDSDQKQPTLEVFNTEAENWPDQLTLLIRNQPYTLVKCLPKNNGMTLCMLTETPDTQPNRVWQ</sequence>
<dbReference type="AlphaFoldDB" id="A0A853IQ62"/>
<dbReference type="Proteomes" id="UP000569732">
    <property type="component" value="Unassembled WGS sequence"/>
</dbReference>
<dbReference type="Gene3D" id="2.40.10.180">
    <property type="entry name" value="Phage tail proteins"/>
    <property type="match status" value="1"/>
</dbReference>
<evidence type="ECO:0000313" key="1">
    <source>
        <dbReference type="EMBL" id="NYZ70046.1"/>
    </source>
</evidence>
<protein>
    <submittedName>
        <fullName evidence="1">Uncharacterized protein</fullName>
    </submittedName>
</protein>
<evidence type="ECO:0000313" key="2">
    <source>
        <dbReference type="Proteomes" id="UP000569732"/>
    </source>
</evidence>
<dbReference type="RefSeq" id="WP_180571989.1">
    <property type="nucleotide sequence ID" value="NZ_JACCKB010000240.1"/>
</dbReference>
<gene>
    <name evidence="1" type="ORF">H0A36_28945</name>
</gene>
<proteinExistence type="predicted"/>
<reference evidence="1 2" key="1">
    <citation type="submission" date="2020-07" db="EMBL/GenBank/DDBJ databases">
        <title>Endozoicomonas sp. nov., isolated from sediment.</title>
        <authorList>
            <person name="Gu T."/>
        </authorList>
    </citation>
    <scope>NUCLEOTIDE SEQUENCE [LARGE SCALE GENOMIC DNA]</scope>
    <source>
        <strain evidence="1 2">SM1973</strain>
    </source>
</reference>
<keyword evidence="2" id="KW-1185">Reference proteome</keyword>
<accession>A0A853IQ62</accession>
<dbReference type="EMBL" id="JACCKB010000240">
    <property type="protein sequence ID" value="NYZ70046.1"/>
    <property type="molecule type" value="Genomic_DNA"/>
</dbReference>
<organism evidence="1 2">
    <name type="scientific">Spartinivicinus marinus</name>
    <dbReference type="NCBI Taxonomy" id="2994442"/>
    <lineage>
        <taxon>Bacteria</taxon>
        <taxon>Pseudomonadati</taxon>
        <taxon>Pseudomonadota</taxon>
        <taxon>Gammaproteobacteria</taxon>
        <taxon>Oceanospirillales</taxon>
        <taxon>Zooshikellaceae</taxon>
        <taxon>Spartinivicinus</taxon>
    </lineage>
</organism>
<comment type="caution">
    <text evidence="1">The sequence shown here is derived from an EMBL/GenBank/DDBJ whole genome shotgun (WGS) entry which is preliminary data.</text>
</comment>
<dbReference type="InterPro" id="IPR053734">
    <property type="entry name" value="Phage_Head-Tail_Connect_sf"/>
</dbReference>
<name>A0A853IQ62_9GAMM</name>